<dbReference type="InterPro" id="IPR009695">
    <property type="entry name" value="Diacylglyc_glucosyltr_N"/>
</dbReference>
<dbReference type="PANTHER" id="PTHR43025">
    <property type="entry name" value="MONOGALACTOSYLDIACYLGLYCEROL SYNTHASE"/>
    <property type="match status" value="1"/>
</dbReference>
<dbReference type="Gene3D" id="3.40.50.2000">
    <property type="entry name" value="Glycogen Phosphorylase B"/>
    <property type="match status" value="1"/>
</dbReference>
<protein>
    <recommendedName>
        <fullName evidence="9">Monogalactosyldiacylglycerol synthase</fullName>
    </recommendedName>
</protein>
<evidence type="ECO:0000259" key="5">
    <source>
        <dbReference type="Pfam" id="PF04101"/>
    </source>
</evidence>
<name>A0A0R2KHG3_9LACO</name>
<reference evidence="7 8" key="1">
    <citation type="journal article" date="2015" name="Genome Announc.">
        <title>Expanding the biotechnology potential of lactobacilli through comparative genomics of 213 strains and associated genera.</title>
        <authorList>
            <person name="Sun Z."/>
            <person name="Harris H.M."/>
            <person name="McCann A."/>
            <person name="Guo C."/>
            <person name="Argimon S."/>
            <person name="Zhang W."/>
            <person name="Yang X."/>
            <person name="Jeffery I.B."/>
            <person name="Cooney J.C."/>
            <person name="Kagawa T.F."/>
            <person name="Liu W."/>
            <person name="Song Y."/>
            <person name="Salvetti E."/>
            <person name="Wrobel A."/>
            <person name="Rasinkangas P."/>
            <person name="Parkhill J."/>
            <person name="Rea M.C."/>
            <person name="O'Sullivan O."/>
            <person name="Ritari J."/>
            <person name="Douillard F.P."/>
            <person name="Paul Ross R."/>
            <person name="Yang R."/>
            <person name="Briner A.E."/>
            <person name="Felis G.E."/>
            <person name="de Vos W.M."/>
            <person name="Barrangou R."/>
            <person name="Klaenhammer T.R."/>
            <person name="Caufield P.W."/>
            <person name="Cui Y."/>
            <person name="Zhang H."/>
            <person name="O'Toole P.W."/>
        </authorList>
    </citation>
    <scope>NUCLEOTIDE SEQUENCE [LARGE SCALE GENOMIC DNA]</scope>
    <source>
        <strain evidence="7 8">DSM 22408</strain>
    </source>
</reference>
<dbReference type="Proteomes" id="UP000051500">
    <property type="component" value="Unassembled WGS sequence"/>
</dbReference>
<accession>A0A0R2KHG3</accession>
<keyword evidence="3" id="KW-0328">Glycosyltransferase</keyword>
<gene>
    <name evidence="7" type="ORF">IV53_GL000788</name>
</gene>
<evidence type="ECO:0000256" key="4">
    <source>
        <dbReference type="ARBA" id="ARBA00022679"/>
    </source>
</evidence>
<evidence type="ECO:0000313" key="8">
    <source>
        <dbReference type="Proteomes" id="UP000051500"/>
    </source>
</evidence>
<comment type="subcellular location">
    <subcellularLocation>
        <location evidence="1">Membrane</location>
    </subcellularLocation>
</comment>
<organism evidence="7 8">
    <name type="scientific">Ligilactobacillus ceti DSM 22408</name>
    <dbReference type="NCBI Taxonomy" id="1122146"/>
    <lineage>
        <taxon>Bacteria</taxon>
        <taxon>Bacillati</taxon>
        <taxon>Bacillota</taxon>
        <taxon>Bacilli</taxon>
        <taxon>Lactobacillales</taxon>
        <taxon>Lactobacillaceae</taxon>
        <taxon>Ligilactobacillus</taxon>
    </lineage>
</organism>
<proteinExistence type="inferred from homology"/>
<evidence type="ECO:0000313" key="7">
    <source>
        <dbReference type="EMBL" id="KRN88818.1"/>
    </source>
</evidence>
<sequence>MGHVSVAEAIRQETLMDDEDINVTVLDFVEYITPNMADSIYRSFAFFVKHSSDLYNKVNLLADRHTMVPFKSMIEKRIKEMIDEYQPDIIVTTFPSCGKYIGHYKADYHDDIQLYTYITDITLHDEWVASNTDLYFVGGDSTKEALVQRGVLAEDIKVVGIPVKQAFKQATQTIAPPENATQKQILLMGGGLGLIRGIDELIAELLQNPNVALTVIAGNNHELYEKLSTEYPNVRCVGYTTKVNEYMRQADMIITKPGGITMFEAINCETPLLILPPFLLQEIGNARFIEDEKIGVVAWEDDQIVPQAQQLINDDQFLTEIKAKMAHLKAQHYDVSPVTAFRKEEEQRCQNI</sequence>
<dbReference type="GO" id="GO:0009247">
    <property type="term" value="P:glycolipid biosynthetic process"/>
    <property type="evidence" value="ECO:0007669"/>
    <property type="project" value="InterPro"/>
</dbReference>
<keyword evidence="8" id="KW-1185">Reference proteome</keyword>
<dbReference type="PATRIC" id="fig|1122146.4.peg.818"/>
<dbReference type="SUPFAM" id="SSF53756">
    <property type="entry name" value="UDP-Glycosyltransferase/glycogen phosphorylase"/>
    <property type="match status" value="1"/>
</dbReference>
<evidence type="ECO:0000259" key="6">
    <source>
        <dbReference type="Pfam" id="PF06925"/>
    </source>
</evidence>
<comment type="caution">
    <text evidence="7">The sequence shown here is derived from an EMBL/GenBank/DDBJ whole genome shotgun (WGS) entry which is preliminary data.</text>
</comment>
<dbReference type="InterPro" id="IPR050519">
    <property type="entry name" value="Glycosyltransf_28_UgtP"/>
</dbReference>
<dbReference type="InterPro" id="IPR007235">
    <property type="entry name" value="Glyco_trans_28_C"/>
</dbReference>
<evidence type="ECO:0000256" key="3">
    <source>
        <dbReference type="ARBA" id="ARBA00022676"/>
    </source>
</evidence>
<keyword evidence="4" id="KW-0808">Transferase</keyword>
<dbReference type="EMBL" id="JQBZ01000025">
    <property type="protein sequence ID" value="KRN88818.1"/>
    <property type="molecule type" value="Genomic_DNA"/>
</dbReference>
<dbReference type="GO" id="GO:0016020">
    <property type="term" value="C:membrane"/>
    <property type="evidence" value="ECO:0007669"/>
    <property type="project" value="UniProtKB-SubCell"/>
</dbReference>
<comment type="similarity">
    <text evidence="2">Belongs to the glycosyltransferase 28 family.</text>
</comment>
<dbReference type="PANTHER" id="PTHR43025:SF3">
    <property type="entry name" value="MONOGALACTOSYLDIACYLGLYCEROL SYNTHASE 1, CHLOROPLASTIC"/>
    <property type="match status" value="1"/>
</dbReference>
<feature type="domain" description="Diacylglycerol glucosyltransferase N-terminal" evidence="6">
    <location>
        <begin position="3"/>
        <end position="163"/>
    </location>
</feature>
<dbReference type="Pfam" id="PF04101">
    <property type="entry name" value="Glyco_tran_28_C"/>
    <property type="match status" value="1"/>
</dbReference>
<dbReference type="GO" id="GO:0016758">
    <property type="term" value="F:hexosyltransferase activity"/>
    <property type="evidence" value="ECO:0007669"/>
    <property type="project" value="InterPro"/>
</dbReference>
<dbReference type="STRING" id="1122146.IV53_GL000788"/>
<feature type="domain" description="Glycosyl transferase family 28 C-terminal" evidence="5">
    <location>
        <begin position="208"/>
        <end position="298"/>
    </location>
</feature>
<dbReference type="AlphaFoldDB" id="A0A0R2KHG3"/>
<dbReference type="Pfam" id="PF06925">
    <property type="entry name" value="MGDG_synth"/>
    <property type="match status" value="1"/>
</dbReference>
<dbReference type="eggNOG" id="COG0707">
    <property type="taxonomic scope" value="Bacteria"/>
</dbReference>
<evidence type="ECO:0000256" key="1">
    <source>
        <dbReference type="ARBA" id="ARBA00004370"/>
    </source>
</evidence>
<evidence type="ECO:0000256" key="2">
    <source>
        <dbReference type="ARBA" id="ARBA00006962"/>
    </source>
</evidence>
<evidence type="ECO:0008006" key="9">
    <source>
        <dbReference type="Google" id="ProtNLM"/>
    </source>
</evidence>